<accession>D6RKI7</accession>
<reference evidence="10" key="2">
    <citation type="journal article" date="2014" name="J. Biol. Chem.">
        <title>Copsin, a novel peptide-based fungal antibiotic interfering with the peptidoglycan synthesis.</title>
        <authorList>
            <person name="Essig A."/>
            <person name="Hofmann D."/>
            <person name="Munch D."/>
            <person name="Gayathri S."/>
            <person name="Kunzler M."/>
            <person name="Kallio P.T."/>
            <person name="Sahl H.G."/>
            <person name="Wider G."/>
            <person name="Schneider T."/>
            <person name="Aebi M."/>
        </authorList>
    </citation>
    <scope>STRUCTURE BY NMR OF 129-186</scope>
    <scope>PYRROLIDONE CARBOXYLIC ACID AT GLN-129</scope>
    <scope>DISULFIDE BONDS</scope>
</reference>
<dbReference type="Pfam" id="PF05730">
    <property type="entry name" value="CFEM"/>
    <property type="match status" value="1"/>
</dbReference>
<dbReference type="GeneID" id="6010662"/>
<dbReference type="KEGG" id="cci:CC1G_13813"/>
<keyword evidence="9" id="KW-1185">Reference proteome</keyword>
<evidence type="ECO:0000256" key="3">
    <source>
        <dbReference type="ARBA" id="ARBA00022729"/>
    </source>
</evidence>
<reference evidence="8 9" key="1">
    <citation type="journal article" date="2010" name="Proc. Natl. Acad. Sci. U.S.A.">
        <title>Insights into evolution of multicellular fungi from the assembled chromosomes of the mushroom Coprinopsis cinerea (Coprinus cinereus).</title>
        <authorList>
            <person name="Stajich J.E."/>
            <person name="Wilke S.K."/>
            <person name="Ahren D."/>
            <person name="Au C.H."/>
            <person name="Birren B.W."/>
            <person name="Borodovsky M."/>
            <person name="Burns C."/>
            <person name="Canback B."/>
            <person name="Casselton L.A."/>
            <person name="Cheng C.K."/>
            <person name="Deng J."/>
            <person name="Dietrich F.S."/>
            <person name="Fargo D.C."/>
            <person name="Farman M.L."/>
            <person name="Gathman A.C."/>
            <person name="Goldberg J."/>
            <person name="Guigo R."/>
            <person name="Hoegger P.J."/>
            <person name="Hooker J.B."/>
            <person name="Huggins A."/>
            <person name="James T.Y."/>
            <person name="Kamada T."/>
            <person name="Kilaru S."/>
            <person name="Kodira C."/>
            <person name="Kues U."/>
            <person name="Kupfer D."/>
            <person name="Kwan H.S."/>
            <person name="Lomsadze A."/>
            <person name="Li W."/>
            <person name="Lilly W.W."/>
            <person name="Ma L.J."/>
            <person name="Mackey A.J."/>
            <person name="Manning G."/>
            <person name="Martin F."/>
            <person name="Muraguchi H."/>
            <person name="Natvig D.O."/>
            <person name="Palmerini H."/>
            <person name="Ramesh M.A."/>
            <person name="Rehmeyer C.J."/>
            <person name="Roe B.A."/>
            <person name="Shenoy N."/>
            <person name="Stanke M."/>
            <person name="Ter-Hovhannisyan V."/>
            <person name="Tunlid A."/>
            <person name="Velagapudi R."/>
            <person name="Vision T.J."/>
            <person name="Zeng Q."/>
            <person name="Zolan M.E."/>
            <person name="Pukkila P.J."/>
        </authorList>
    </citation>
    <scope>NUCLEOTIDE SEQUENCE [LARGE SCALE GENOMIC DNA]</scope>
    <source>
        <strain evidence="9">Okayama-7 / 130 / ATCC MYA-4618 / FGSC 9003</strain>
    </source>
</reference>
<dbReference type="PDB" id="2MN5">
    <property type="method" value="NMR"/>
    <property type="chains" value="A=129-186"/>
</dbReference>
<dbReference type="Pfam" id="PF18251">
    <property type="entry name" value="Defensin_5"/>
    <property type="match status" value="2"/>
</dbReference>
<feature type="disulfide bond" evidence="10">
    <location>
        <begin position="138"/>
        <end position="171"/>
    </location>
</feature>
<dbReference type="HOGENOM" id="CLU_498753_0_0_1"/>
<comment type="subcellular location">
    <subcellularLocation>
        <location evidence="1">Secreted</location>
    </subcellularLocation>
</comment>
<feature type="disulfide bond" evidence="10">
    <location>
        <begin position="165"/>
        <end position="185"/>
    </location>
</feature>
<dbReference type="EMBL" id="AACS02000002">
    <property type="protein sequence ID" value="EFI28284.1"/>
    <property type="molecule type" value="Genomic_DNA"/>
</dbReference>
<name>D6RKI7_COPC7</name>
<dbReference type="InterPro" id="IPR041284">
    <property type="entry name" value="Copsin"/>
</dbReference>
<feature type="domain" description="CFEM" evidence="6">
    <location>
        <begin position="24"/>
        <end position="73"/>
    </location>
</feature>
<dbReference type="Proteomes" id="UP000001861">
    <property type="component" value="Unassembled WGS sequence"/>
</dbReference>
<feature type="disulfide bond" evidence="10">
    <location>
        <begin position="150"/>
        <end position="181"/>
    </location>
</feature>
<keyword evidence="4" id="KW-1015">Disulfide bond</keyword>
<dbReference type="InterPro" id="IPR008427">
    <property type="entry name" value="Extracellular_membr_CFEM_dom"/>
</dbReference>
<evidence type="ECO:0000256" key="4">
    <source>
        <dbReference type="ARBA" id="ARBA00023157"/>
    </source>
</evidence>
<evidence type="ECO:0000313" key="8">
    <source>
        <dbReference type="EMBL" id="EFI28284.1"/>
    </source>
</evidence>
<feature type="disulfide bond" evidence="10">
    <location>
        <begin position="146"/>
        <end position="179"/>
    </location>
</feature>
<keyword evidence="3 5" id="KW-0732">Signal</keyword>
<dbReference type="PDBsum" id="2MN5"/>
<dbReference type="AlphaFoldDB" id="D6RKI7"/>
<evidence type="ECO:0000259" key="6">
    <source>
        <dbReference type="Pfam" id="PF05730"/>
    </source>
</evidence>
<feature type="disulfide bond" evidence="10">
    <location>
        <begin position="131"/>
        <end position="162"/>
    </location>
</feature>
<dbReference type="RefSeq" id="XP_002911778.1">
    <property type="nucleotide sequence ID" value="XM_002911732.1"/>
</dbReference>
<dbReference type="VEuPathDB" id="FungiDB:CC1G_13813"/>
<keyword evidence="10" id="KW-0002">3D-structure</keyword>
<protein>
    <recommendedName>
        <fullName evidence="11">Extracellular membrane protein CFEM domain-containing protein</fullName>
    </recommendedName>
</protein>
<proteinExistence type="evidence at protein level"/>
<feature type="domain" description="Fungal defensin Copsin" evidence="7">
    <location>
        <begin position="130"/>
        <end position="168"/>
    </location>
</feature>
<evidence type="ECO:0000256" key="1">
    <source>
        <dbReference type="ARBA" id="ARBA00004613"/>
    </source>
</evidence>
<evidence type="ECO:0000256" key="2">
    <source>
        <dbReference type="ARBA" id="ARBA00022525"/>
    </source>
</evidence>
<dbReference type="GO" id="GO:0005576">
    <property type="term" value="C:extracellular region"/>
    <property type="evidence" value="ECO:0007669"/>
    <property type="project" value="UniProtKB-SubCell"/>
</dbReference>
<evidence type="ECO:0000259" key="7">
    <source>
        <dbReference type="Pfam" id="PF18251"/>
    </source>
</evidence>
<feature type="modified residue" description="Pyrrolidone carboxylic acid" evidence="10">
    <location>
        <position position="129"/>
    </location>
</feature>
<sequence>MKFTTSLFAALAVASTFVGSALSASTVPGCYAECLEKAATAIGCAADDIECIKASSQFTTIVGECVATSGCTALAPGSAADADSITATFNLLSGLGLVDAADADFSAADILEERDLTGLSRVLPVEKRQSCPTRRGLCFTSGLAACRAHCRGCHLGSNGRDCVRCPNGAQCTGVIGQTCTCLNPCPPEGEIATFDVLYIPELWSAFMLSFQPYHQIAIIRKAELKPLIGNDPVAFNPNTVKHARSCPNAVPMSLDEPTNEVHEEPLVQGPARRFDEWPREVACELIVLDRLVPMVSLFGVEEAQEGVRFLFVKGLGATSPFPDLTVDEITSIIVAQKLLFRNVNGFNGFRLFELKTGGSPDSHSSVEGSIYRRILQYLLSTLTMKLSTSLLAIVAVASTFIGNALSATTVPGCFAECIDKAAVAVNCAAGDIDCLQASSQFATIVSECVATSDCTALSPGSASDADSINKTFNILSGLGFIDEADAFSAADVPEERDLTGLGRVLPVEKRQNCPTRRGLCVTSGLTACRNHCRSCHRGDLYMKPKG</sequence>
<evidence type="ECO:0008006" key="11">
    <source>
        <dbReference type="Google" id="ProtNLM"/>
    </source>
</evidence>
<dbReference type="SMR" id="D6RKI7"/>
<feature type="signal peptide" evidence="5">
    <location>
        <begin position="1"/>
        <end position="23"/>
    </location>
</feature>
<feature type="domain" description="Fungal defensin Copsin" evidence="7">
    <location>
        <begin position="512"/>
        <end position="537"/>
    </location>
</feature>
<comment type="caution">
    <text evidence="8">The sequence shown here is derived from an EMBL/GenBank/DDBJ whole genome shotgun (WGS) entry which is preliminary data.</text>
</comment>
<keyword evidence="2" id="KW-0964">Secreted</keyword>
<keyword evidence="10" id="KW-0873">Pyrrolidone carboxylic acid</keyword>
<dbReference type="Gene3D" id="3.30.30.140">
    <property type="match status" value="2"/>
</dbReference>
<evidence type="ECO:0000256" key="5">
    <source>
        <dbReference type="SAM" id="SignalP"/>
    </source>
</evidence>
<evidence type="ECO:0007829" key="10">
    <source>
        <dbReference type="PDB" id="2MN5"/>
    </source>
</evidence>
<gene>
    <name evidence="8" type="ORF">CC1G_13813</name>
</gene>
<feature type="chain" id="PRO_5003087672" description="Extracellular membrane protein CFEM domain-containing protein" evidence="5">
    <location>
        <begin position="24"/>
        <end position="546"/>
    </location>
</feature>
<dbReference type="InParanoid" id="D6RKI7"/>
<organism evidence="8 9">
    <name type="scientific">Coprinopsis cinerea (strain Okayama-7 / 130 / ATCC MYA-4618 / FGSC 9003)</name>
    <name type="common">Inky cap fungus</name>
    <name type="synonym">Hormographiella aspergillata</name>
    <dbReference type="NCBI Taxonomy" id="240176"/>
    <lineage>
        <taxon>Eukaryota</taxon>
        <taxon>Fungi</taxon>
        <taxon>Dikarya</taxon>
        <taxon>Basidiomycota</taxon>
        <taxon>Agaricomycotina</taxon>
        <taxon>Agaricomycetes</taxon>
        <taxon>Agaricomycetidae</taxon>
        <taxon>Agaricales</taxon>
        <taxon>Agaricineae</taxon>
        <taxon>Psathyrellaceae</taxon>
        <taxon>Coprinopsis</taxon>
    </lineage>
</organism>
<evidence type="ECO:0000313" key="9">
    <source>
        <dbReference type="Proteomes" id="UP000001861"/>
    </source>
</evidence>